<keyword evidence="2" id="KW-0479">Metal-binding</keyword>
<comment type="cofactor">
    <cofactor evidence="2">
        <name>Cu cation</name>
        <dbReference type="ChEBI" id="CHEBI:23378"/>
    </cofactor>
    <text evidence="2">Binds 1 copper ion per subunit.</text>
</comment>
<evidence type="ECO:0000313" key="5">
    <source>
        <dbReference type="EMBL" id="HHS29985.1"/>
    </source>
</evidence>
<evidence type="ECO:0000256" key="3">
    <source>
        <dbReference type="SAM" id="SignalP"/>
    </source>
</evidence>
<comment type="cofactor">
    <cofactor evidence="2">
        <name>Zn(2+)</name>
        <dbReference type="ChEBI" id="CHEBI:29105"/>
    </cofactor>
    <text evidence="2">Binds 1 zinc ion per subunit.</text>
</comment>
<dbReference type="PANTHER" id="PTHR10003">
    <property type="entry name" value="SUPEROXIDE DISMUTASE CU-ZN -RELATED"/>
    <property type="match status" value="1"/>
</dbReference>
<keyword evidence="2" id="KW-0186">Copper</keyword>
<name>A0A7V6A4J4_9BACT</name>
<evidence type="ECO:0000256" key="1">
    <source>
        <dbReference type="ARBA" id="ARBA00010457"/>
    </source>
</evidence>
<accession>A0A7V6A4J4</accession>
<dbReference type="InterPro" id="IPR018152">
    <property type="entry name" value="SOD_Cu/Zn_BS"/>
</dbReference>
<dbReference type="PROSITE" id="PS00332">
    <property type="entry name" value="SOD_CU_ZN_2"/>
    <property type="match status" value="1"/>
</dbReference>
<dbReference type="Gene3D" id="2.60.40.200">
    <property type="entry name" value="Superoxide dismutase, copper/zinc binding domain"/>
    <property type="match status" value="1"/>
</dbReference>
<comment type="function">
    <text evidence="2">Destroys radicals which are normally produced within the cells and which are toxic to biological systems.</text>
</comment>
<comment type="similarity">
    <text evidence="1 2">Belongs to the Cu-Zn superoxide dismutase family.</text>
</comment>
<evidence type="ECO:0000259" key="4">
    <source>
        <dbReference type="Pfam" id="PF00080"/>
    </source>
</evidence>
<dbReference type="InterPro" id="IPR001424">
    <property type="entry name" value="SOD_Cu_Zn_dom"/>
</dbReference>
<organism evidence="5">
    <name type="scientific">Desulfobacca acetoxidans</name>
    <dbReference type="NCBI Taxonomy" id="60893"/>
    <lineage>
        <taxon>Bacteria</taxon>
        <taxon>Pseudomonadati</taxon>
        <taxon>Thermodesulfobacteriota</taxon>
        <taxon>Desulfobaccia</taxon>
        <taxon>Desulfobaccales</taxon>
        <taxon>Desulfobaccaceae</taxon>
        <taxon>Desulfobacca</taxon>
    </lineage>
</organism>
<dbReference type="GO" id="GO:0005507">
    <property type="term" value="F:copper ion binding"/>
    <property type="evidence" value="ECO:0007669"/>
    <property type="project" value="InterPro"/>
</dbReference>
<comment type="caution">
    <text evidence="5">The sequence shown here is derived from an EMBL/GenBank/DDBJ whole genome shotgun (WGS) entry which is preliminary data.</text>
</comment>
<dbReference type="Pfam" id="PF00080">
    <property type="entry name" value="Sod_Cu"/>
    <property type="match status" value="1"/>
</dbReference>
<feature type="signal peptide" evidence="3">
    <location>
        <begin position="1"/>
        <end position="24"/>
    </location>
</feature>
<keyword evidence="2" id="KW-0862">Zinc</keyword>
<feature type="chain" id="PRO_5030794695" description="Superoxide dismutase [Cu-Zn]" evidence="3">
    <location>
        <begin position="25"/>
        <end position="174"/>
    </location>
</feature>
<dbReference type="AlphaFoldDB" id="A0A7V6A4J4"/>
<feature type="domain" description="Superoxide dismutase copper/zinc binding" evidence="4">
    <location>
        <begin position="41"/>
        <end position="172"/>
    </location>
</feature>
<dbReference type="SUPFAM" id="SSF49329">
    <property type="entry name" value="Cu,Zn superoxide dismutase-like"/>
    <property type="match status" value="1"/>
</dbReference>
<dbReference type="EMBL" id="DTGR01000159">
    <property type="protein sequence ID" value="HHS29985.1"/>
    <property type="molecule type" value="Genomic_DNA"/>
</dbReference>
<sequence>MKGRILSVLSVLALLAWGCGSSSSPPTAKATLVNTEGRKVGEATLTQTPEGVNIVLTVENLPPGEHAFHIHGKGECQGHDFMSAGGHFNPFHKEHGLKNPNGPHAGDLPNITVGPDGKAKVEVVAKLVTLIPGKENSLLQPGGTSLVIHANPDDYVTDPAGNAGPRIACGAITK</sequence>
<protein>
    <recommendedName>
        <fullName evidence="2">Superoxide dismutase [Cu-Zn]</fullName>
        <ecNumber evidence="2">1.15.1.1</ecNumber>
    </recommendedName>
</protein>
<reference evidence="5" key="1">
    <citation type="journal article" date="2020" name="mSystems">
        <title>Genome- and Community-Level Interaction Insights into Carbon Utilization and Element Cycling Functions of Hydrothermarchaeota in Hydrothermal Sediment.</title>
        <authorList>
            <person name="Zhou Z."/>
            <person name="Liu Y."/>
            <person name="Xu W."/>
            <person name="Pan J."/>
            <person name="Luo Z.H."/>
            <person name="Li M."/>
        </authorList>
    </citation>
    <scope>NUCLEOTIDE SEQUENCE [LARGE SCALE GENOMIC DNA]</scope>
    <source>
        <strain evidence="5">SpSt-767</strain>
    </source>
</reference>
<proteinExistence type="inferred from homology"/>
<dbReference type="EC" id="1.15.1.1" evidence="2"/>
<dbReference type="CDD" id="cd00305">
    <property type="entry name" value="Cu-Zn_Superoxide_Dismutase"/>
    <property type="match status" value="1"/>
</dbReference>
<dbReference type="GO" id="GO:0004784">
    <property type="term" value="F:superoxide dismutase activity"/>
    <property type="evidence" value="ECO:0007669"/>
    <property type="project" value="UniProtKB-EC"/>
</dbReference>
<evidence type="ECO:0000256" key="2">
    <source>
        <dbReference type="RuleBase" id="RU000393"/>
    </source>
</evidence>
<gene>
    <name evidence="5" type="ORF">ENV52_09840</name>
</gene>
<dbReference type="InterPro" id="IPR036423">
    <property type="entry name" value="SOD-like_Cu/Zn_dom_sf"/>
</dbReference>
<dbReference type="InterPro" id="IPR024134">
    <property type="entry name" value="SOD_Cu/Zn_/chaperone"/>
</dbReference>
<keyword evidence="3" id="KW-0732">Signal</keyword>
<comment type="catalytic activity">
    <reaction evidence="2">
        <text>2 superoxide + 2 H(+) = H2O2 + O2</text>
        <dbReference type="Rhea" id="RHEA:20696"/>
        <dbReference type="ChEBI" id="CHEBI:15378"/>
        <dbReference type="ChEBI" id="CHEBI:15379"/>
        <dbReference type="ChEBI" id="CHEBI:16240"/>
        <dbReference type="ChEBI" id="CHEBI:18421"/>
        <dbReference type="EC" id="1.15.1.1"/>
    </reaction>
</comment>
<keyword evidence="2" id="KW-0560">Oxidoreductase</keyword>